<dbReference type="EMBL" id="MT144150">
    <property type="protein sequence ID" value="QJA49712.1"/>
    <property type="molecule type" value="Genomic_DNA"/>
</dbReference>
<reference evidence="1" key="1">
    <citation type="submission" date="2020-03" db="EMBL/GenBank/DDBJ databases">
        <title>The deep terrestrial virosphere.</title>
        <authorList>
            <person name="Holmfeldt K."/>
            <person name="Nilsson E."/>
            <person name="Simone D."/>
            <person name="Lopez-Fernandez M."/>
            <person name="Wu X."/>
            <person name="de Brujin I."/>
            <person name="Lundin D."/>
            <person name="Andersson A."/>
            <person name="Bertilsson S."/>
            <person name="Dopson M."/>
        </authorList>
    </citation>
    <scope>NUCLEOTIDE SEQUENCE</scope>
    <source>
        <strain evidence="1">TM448A01435</strain>
    </source>
</reference>
<sequence length="145" mass="17227">MEKQTFNMRNPSPNEVIEMDRDAKKRRSQLIRYKLIKDLMDGKTVDLTLSPALYEALNREKMEFEQILKLHPEQVKETLLAVKEDREFIIDNVYWNRDSPVKWAKLGHIPPCVFNARPAAYWADKRILKAFFNIFTKFRISTKPV</sequence>
<protein>
    <submittedName>
        <fullName evidence="1">Uncharacterized protein</fullName>
    </submittedName>
</protein>
<accession>A0A6H1ZQH2</accession>
<organism evidence="1">
    <name type="scientific">viral metagenome</name>
    <dbReference type="NCBI Taxonomy" id="1070528"/>
    <lineage>
        <taxon>unclassified sequences</taxon>
        <taxon>metagenomes</taxon>
        <taxon>organismal metagenomes</taxon>
    </lineage>
</organism>
<name>A0A6H1ZQH2_9ZZZZ</name>
<proteinExistence type="predicted"/>
<evidence type="ECO:0000313" key="1">
    <source>
        <dbReference type="EMBL" id="QJA49712.1"/>
    </source>
</evidence>
<dbReference type="AlphaFoldDB" id="A0A6H1ZQH2"/>
<gene>
    <name evidence="1" type="ORF">TM448A01435_0014</name>
</gene>